<feature type="coiled-coil region" evidence="1">
    <location>
        <begin position="153"/>
        <end position="180"/>
    </location>
</feature>
<dbReference type="AlphaFoldDB" id="A0A382DCI6"/>
<accession>A0A382DCI6</accession>
<reference evidence="2" key="1">
    <citation type="submission" date="2018-05" db="EMBL/GenBank/DDBJ databases">
        <authorList>
            <person name="Lanie J.A."/>
            <person name="Ng W.-L."/>
            <person name="Kazmierczak K.M."/>
            <person name="Andrzejewski T.M."/>
            <person name="Davidsen T.M."/>
            <person name="Wayne K.J."/>
            <person name="Tettelin H."/>
            <person name="Glass J.I."/>
            <person name="Rusch D."/>
            <person name="Podicherti R."/>
            <person name="Tsui H.-C.T."/>
            <person name="Winkler M.E."/>
        </authorList>
    </citation>
    <scope>NUCLEOTIDE SEQUENCE</scope>
</reference>
<evidence type="ECO:0000256" key="1">
    <source>
        <dbReference type="SAM" id="Coils"/>
    </source>
</evidence>
<keyword evidence="1" id="KW-0175">Coiled coil</keyword>
<dbReference type="EMBL" id="UINC01038540">
    <property type="protein sequence ID" value="SVB35694.1"/>
    <property type="molecule type" value="Genomic_DNA"/>
</dbReference>
<name>A0A382DCI6_9ZZZZ</name>
<protein>
    <submittedName>
        <fullName evidence="2">Uncharacterized protein</fullName>
    </submittedName>
</protein>
<organism evidence="2">
    <name type="scientific">marine metagenome</name>
    <dbReference type="NCBI Taxonomy" id="408172"/>
    <lineage>
        <taxon>unclassified sequences</taxon>
        <taxon>metagenomes</taxon>
        <taxon>ecological metagenomes</taxon>
    </lineage>
</organism>
<proteinExistence type="predicted"/>
<gene>
    <name evidence="2" type="ORF">METZ01_LOCUS188548</name>
</gene>
<sequence length="181" mass="21533">MANYSKEAERQSKALQNILDGKEPESKIMVGYEGDKIELTETEKEERKVSAERADVFKEARTPWFCPKCDRIMKKRIDSQYYRRYNHCLDCQVEFENKLAVQGKLNNHIKETVRQNKISYLKEMRQSIEEWKKAPDTVSFFNQVKPDGYSLDVEQWEVDKDHINKEIVEAEEYIKKLEESI</sequence>
<evidence type="ECO:0000313" key="2">
    <source>
        <dbReference type="EMBL" id="SVB35694.1"/>
    </source>
</evidence>